<name>A0AB73T3D7_9FIRM</name>
<comment type="caution">
    <text evidence="3">The sequence shown here is derived from an EMBL/GenBank/DDBJ whole genome shotgun (WGS) entry which is preliminary data.</text>
</comment>
<dbReference type="Gene3D" id="2.70.98.70">
    <property type="match status" value="1"/>
</dbReference>
<accession>A0AB73T3D7</accession>
<dbReference type="GO" id="GO:0016829">
    <property type="term" value="F:lyase activity"/>
    <property type="evidence" value="ECO:0007669"/>
    <property type="project" value="InterPro"/>
</dbReference>
<dbReference type="InterPro" id="IPR008929">
    <property type="entry name" value="Chondroitin_lyas"/>
</dbReference>
<gene>
    <name evidence="3" type="ORF">C7383_107213</name>
</gene>
<dbReference type="GO" id="GO:0030313">
    <property type="term" value="C:cell envelope"/>
    <property type="evidence" value="ECO:0007669"/>
    <property type="project" value="UniProtKB-SubCell"/>
</dbReference>
<sequence>MAEKTVPFRYHVGEAMVEPFWDPAVSGLKEWKIADNGAAGVKVNQYWCYVPYEWSKTAEDGTGAVIYRDYEDLCVDGYDSLILAAVVPDNGFLRLSADTELGVKSAQADGAGKKELVLSLDGAVKITRITISIGNTTRMPATGWINWLGVQNDRLLEEHLKLKAQFDEKWEGYLKDEDYEPSFRPEYGLIATEEELEVLRERYRQHLNEGGRDVFYENISTYLDMKPEEMIGDYMRLADDVRFCRQRDEGQFMAFSIAEKLVQYALLKKDKKVLRLAARYAMSLMMTENWLDGFIADYPLGIWEHSAFVPSSILSDLAAVLDGAGELLTETAKKMIRKQMMEKGLSKVNSVVWRYDSIFKCNQLAWYSYGRMSAYAVLSKEYSRIVPYMDLAAGDIADSMKQAIGTDGGADEGVSYFLYQPGNSGGGLFWYARALGKDFRDCVPGELGRTDMYIDAMSSTMEDKAFLPVCDYSEPRDIRGLAVMAYLRPDSLWVNAYHKKKEELGGMPNDFISFLLDSEIPVEDNDPKTFVRLSQSGYVSSVRSSGEGKMKVFVPGNKAGAGHNHEDKGSFLVEYNGEQFFTDPGMVSYGSAQSRSLKMCDFHNMLLPVGLAENPHPVNPLPYFFTPEGTGDESELHLSMDMTPSFDKYFSLWRRSLDSASPCELVLTDEYVLGQGSGAAVLLNTWFEPLHTADSIILQGGKSGCIIEIPEDMEAEVKKYEIRDKDLFQIRLYRQGSRGKIQLNMKFEPGIPQRPGIQGE</sequence>
<protein>
    <submittedName>
        <fullName evidence="3">Heparinase II/III-like protein</fullName>
    </submittedName>
</protein>
<evidence type="ECO:0000313" key="3">
    <source>
        <dbReference type="EMBL" id="PWJ75206.1"/>
    </source>
</evidence>
<dbReference type="Gene3D" id="1.50.10.100">
    <property type="entry name" value="Chondroitin AC/alginate lyase"/>
    <property type="match status" value="1"/>
</dbReference>
<reference evidence="3 4" key="1">
    <citation type="submission" date="2018-05" db="EMBL/GenBank/DDBJ databases">
        <authorList>
            <person name="Goeker M."/>
            <person name="Huntemann M."/>
            <person name="Clum A."/>
            <person name="Pillay M."/>
            <person name="Palaniappan K."/>
            <person name="Varghese N."/>
            <person name="Mikhailova N."/>
            <person name="Stamatis D."/>
            <person name="Reddy T."/>
            <person name="Daum C."/>
            <person name="Shapiro N."/>
            <person name="Ivanova N."/>
            <person name="Kyrpides N."/>
            <person name="Woyke T."/>
        </authorList>
    </citation>
    <scope>NUCLEOTIDE SEQUENCE [LARGE SCALE GENOMIC DNA]</scope>
    <source>
        <strain evidence="3 4">DSM 26524</strain>
    </source>
</reference>
<keyword evidence="4" id="KW-1185">Reference proteome</keyword>
<dbReference type="Pfam" id="PF07940">
    <property type="entry name" value="Hepar_II_III_C"/>
    <property type="match status" value="1"/>
</dbReference>
<dbReference type="Proteomes" id="UP000245412">
    <property type="component" value="Unassembled WGS sequence"/>
</dbReference>
<evidence type="ECO:0000259" key="2">
    <source>
        <dbReference type="Pfam" id="PF07940"/>
    </source>
</evidence>
<organism evidence="3 4">
    <name type="scientific">Murimonas intestini</name>
    <dbReference type="NCBI Taxonomy" id="1337051"/>
    <lineage>
        <taxon>Bacteria</taxon>
        <taxon>Bacillati</taxon>
        <taxon>Bacillota</taxon>
        <taxon>Clostridia</taxon>
        <taxon>Lachnospirales</taxon>
        <taxon>Lachnospiraceae</taxon>
        <taxon>Murimonas</taxon>
    </lineage>
</organism>
<dbReference type="AlphaFoldDB" id="A0AB73T3D7"/>
<dbReference type="RefSeq" id="WP_109627088.1">
    <property type="nucleotide sequence ID" value="NZ_CABJAT010000004.1"/>
</dbReference>
<proteinExistence type="predicted"/>
<evidence type="ECO:0000256" key="1">
    <source>
        <dbReference type="ARBA" id="ARBA00004196"/>
    </source>
</evidence>
<dbReference type="InterPro" id="IPR012480">
    <property type="entry name" value="Hepar_II_III_C"/>
</dbReference>
<comment type="subcellular location">
    <subcellularLocation>
        <location evidence="1">Cell envelope</location>
    </subcellularLocation>
</comment>
<feature type="domain" description="Heparinase II/III-like C-terminal" evidence="2">
    <location>
        <begin position="527"/>
        <end position="597"/>
    </location>
</feature>
<dbReference type="EMBL" id="QGGY01000007">
    <property type="protein sequence ID" value="PWJ75206.1"/>
    <property type="molecule type" value="Genomic_DNA"/>
</dbReference>
<evidence type="ECO:0000313" key="4">
    <source>
        <dbReference type="Proteomes" id="UP000245412"/>
    </source>
</evidence>